<name>A0AAV4RZ81_CAEEX</name>
<evidence type="ECO:0000313" key="2">
    <source>
        <dbReference type="Proteomes" id="UP001054945"/>
    </source>
</evidence>
<accession>A0AAV4RZ81</accession>
<evidence type="ECO:0000313" key="1">
    <source>
        <dbReference type="EMBL" id="GIY26414.1"/>
    </source>
</evidence>
<organism evidence="1 2">
    <name type="scientific">Caerostris extrusa</name>
    <name type="common">Bark spider</name>
    <name type="synonym">Caerostris bankana</name>
    <dbReference type="NCBI Taxonomy" id="172846"/>
    <lineage>
        <taxon>Eukaryota</taxon>
        <taxon>Metazoa</taxon>
        <taxon>Ecdysozoa</taxon>
        <taxon>Arthropoda</taxon>
        <taxon>Chelicerata</taxon>
        <taxon>Arachnida</taxon>
        <taxon>Araneae</taxon>
        <taxon>Araneomorphae</taxon>
        <taxon>Entelegynae</taxon>
        <taxon>Araneoidea</taxon>
        <taxon>Araneidae</taxon>
        <taxon>Caerostris</taxon>
    </lineage>
</organism>
<sequence length="84" mass="9544">MDNSLQLFPFYQCQISPSVAFANRFLYRQQGRDVAIRSAFHDVTSSYEGVVARQLLQSLIDFIVCITMLHRLATSHVCSALPYS</sequence>
<keyword evidence="2" id="KW-1185">Reference proteome</keyword>
<proteinExistence type="predicted"/>
<dbReference type="Proteomes" id="UP001054945">
    <property type="component" value="Unassembled WGS sequence"/>
</dbReference>
<dbReference type="EMBL" id="BPLR01008679">
    <property type="protein sequence ID" value="GIY26414.1"/>
    <property type="molecule type" value="Genomic_DNA"/>
</dbReference>
<reference evidence="1 2" key="1">
    <citation type="submission" date="2021-06" db="EMBL/GenBank/DDBJ databases">
        <title>Caerostris extrusa draft genome.</title>
        <authorList>
            <person name="Kono N."/>
            <person name="Arakawa K."/>
        </authorList>
    </citation>
    <scope>NUCLEOTIDE SEQUENCE [LARGE SCALE GENOMIC DNA]</scope>
</reference>
<gene>
    <name evidence="1" type="ORF">CEXT_304691</name>
</gene>
<dbReference type="AlphaFoldDB" id="A0AAV4RZ81"/>
<protein>
    <submittedName>
        <fullName evidence="1">Uncharacterized protein</fullName>
    </submittedName>
</protein>
<comment type="caution">
    <text evidence="1">The sequence shown here is derived from an EMBL/GenBank/DDBJ whole genome shotgun (WGS) entry which is preliminary data.</text>
</comment>